<proteinExistence type="predicted"/>
<feature type="transmembrane region" description="Helical" evidence="1">
    <location>
        <begin position="246"/>
        <end position="269"/>
    </location>
</feature>
<keyword evidence="1" id="KW-0472">Membrane</keyword>
<dbReference type="Proteomes" id="UP001595773">
    <property type="component" value="Unassembled WGS sequence"/>
</dbReference>
<reference evidence="3" key="1">
    <citation type="journal article" date="2019" name="Int. J. Syst. Evol. Microbiol.">
        <title>The Global Catalogue of Microorganisms (GCM) 10K type strain sequencing project: providing services to taxonomists for standard genome sequencing and annotation.</title>
        <authorList>
            <consortium name="The Broad Institute Genomics Platform"/>
            <consortium name="The Broad Institute Genome Sequencing Center for Infectious Disease"/>
            <person name="Wu L."/>
            <person name="Ma J."/>
        </authorList>
    </citation>
    <scope>NUCLEOTIDE SEQUENCE [LARGE SCALE GENOMIC DNA]</scope>
    <source>
        <strain evidence="3">CGMCC 1.10698</strain>
    </source>
</reference>
<feature type="transmembrane region" description="Helical" evidence="1">
    <location>
        <begin position="175"/>
        <end position="200"/>
    </location>
</feature>
<keyword evidence="3" id="KW-1185">Reference proteome</keyword>
<gene>
    <name evidence="2" type="ORF">ACFOW9_08225</name>
</gene>
<feature type="transmembrane region" description="Helical" evidence="1">
    <location>
        <begin position="141"/>
        <end position="163"/>
    </location>
</feature>
<name>A0ABV8R0X9_9MICC</name>
<dbReference type="InterPro" id="IPR005240">
    <property type="entry name" value="DUF389"/>
</dbReference>
<evidence type="ECO:0000313" key="2">
    <source>
        <dbReference type="EMBL" id="MFC4265585.1"/>
    </source>
</evidence>
<evidence type="ECO:0000256" key="1">
    <source>
        <dbReference type="SAM" id="Phobius"/>
    </source>
</evidence>
<evidence type="ECO:0000313" key="3">
    <source>
        <dbReference type="Proteomes" id="UP001595773"/>
    </source>
</evidence>
<keyword evidence="1" id="KW-0812">Transmembrane</keyword>
<protein>
    <submittedName>
        <fullName evidence="2">DUF389 domain-containing protein</fullName>
    </submittedName>
</protein>
<dbReference type="RefSeq" id="WP_230068210.1">
    <property type="nucleotide sequence ID" value="NZ_BAABLL010000007.1"/>
</dbReference>
<dbReference type="Pfam" id="PF04087">
    <property type="entry name" value="DUF389"/>
    <property type="match status" value="1"/>
</dbReference>
<organism evidence="2 3">
    <name type="scientific">Arthrobacter cryoconiti</name>
    <dbReference type="NCBI Taxonomy" id="748907"/>
    <lineage>
        <taxon>Bacteria</taxon>
        <taxon>Bacillati</taxon>
        <taxon>Actinomycetota</taxon>
        <taxon>Actinomycetes</taxon>
        <taxon>Micrococcales</taxon>
        <taxon>Micrococcaceae</taxon>
        <taxon>Arthrobacter</taxon>
    </lineage>
</organism>
<dbReference type="PANTHER" id="PTHR20992">
    <property type="entry name" value="AT15442P-RELATED"/>
    <property type="match status" value="1"/>
</dbReference>
<sequence>MALQIRIVVPSGTAEKVVEIARNHPGVSEIALTKGASLVPAGDVIVLQAVRESVEDLLGKLHTLHVSHEGSLSISSPELVISDRLDAADQEVSGDGADAIIWDEVEKDTNADSKLTWNYLVFLVIAVQLAGIGIVTDSTIAIVGAMVVGPEFGPLAGLALAVVDRRWKLARRATVALVVGFPIAMALTAIVTLASIWLGLFSPAEVLSENRSTEFIYHPGPYSFIVAVLAGAAGMLSLISKKSAALVGVFISVTTVPAAGYVAVALVLGEQGRAAGSALQLFLNVAGIVVSASVVLFVYRMARRRRPAPTRYSAAHAAASARNVGSRSPFRR</sequence>
<dbReference type="EMBL" id="JBHSCQ010000009">
    <property type="protein sequence ID" value="MFC4265585.1"/>
    <property type="molecule type" value="Genomic_DNA"/>
</dbReference>
<dbReference type="PANTHER" id="PTHR20992:SF9">
    <property type="entry name" value="AT15442P-RELATED"/>
    <property type="match status" value="1"/>
</dbReference>
<feature type="transmembrane region" description="Helical" evidence="1">
    <location>
        <begin position="220"/>
        <end position="239"/>
    </location>
</feature>
<comment type="caution">
    <text evidence="2">The sequence shown here is derived from an EMBL/GenBank/DDBJ whole genome shotgun (WGS) entry which is preliminary data.</text>
</comment>
<feature type="transmembrane region" description="Helical" evidence="1">
    <location>
        <begin position="117"/>
        <end position="135"/>
    </location>
</feature>
<keyword evidence="1" id="KW-1133">Transmembrane helix</keyword>
<feature type="transmembrane region" description="Helical" evidence="1">
    <location>
        <begin position="281"/>
        <end position="302"/>
    </location>
</feature>
<accession>A0ABV8R0X9</accession>